<protein>
    <submittedName>
        <fullName evidence="1">Uncharacterized protein</fullName>
    </submittedName>
</protein>
<dbReference type="AlphaFoldDB" id="A0A151IHD7"/>
<reference evidence="1 2" key="1">
    <citation type="submission" date="2016-03" db="EMBL/GenBank/DDBJ databases">
        <title>Cyphomyrmex costatus WGS genome.</title>
        <authorList>
            <person name="Nygaard S."/>
            <person name="Hu H."/>
            <person name="Boomsma J."/>
            <person name="Zhang G."/>
        </authorList>
    </citation>
    <scope>NUCLEOTIDE SEQUENCE [LARGE SCALE GENOMIC DNA]</scope>
    <source>
        <strain evidence="1">MS0001</strain>
        <tissue evidence="1">Whole body</tissue>
    </source>
</reference>
<keyword evidence="2" id="KW-1185">Reference proteome</keyword>
<evidence type="ECO:0000313" key="2">
    <source>
        <dbReference type="Proteomes" id="UP000078542"/>
    </source>
</evidence>
<evidence type="ECO:0000313" key="1">
    <source>
        <dbReference type="EMBL" id="KYN01412.1"/>
    </source>
</evidence>
<organism evidence="1 2">
    <name type="scientific">Cyphomyrmex costatus</name>
    <dbReference type="NCBI Taxonomy" id="456900"/>
    <lineage>
        <taxon>Eukaryota</taxon>
        <taxon>Metazoa</taxon>
        <taxon>Ecdysozoa</taxon>
        <taxon>Arthropoda</taxon>
        <taxon>Hexapoda</taxon>
        <taxon>Insecta</taxon>
        <taxon>Pterygota</taxon>
        <taxon>Neoptera</taxon>
        <taxon>Endopterygota</taxon>
        <taxon>Hymenoptera</taxon>
        <taxon>Apocrita</taxon>
        <taxon>Aculeata</taxon>
        <taxon>Formicoidea</taxon>
        <taxon>Formicidae</taxon>
        <taxon>Myrmicinae</taxon>
        <taxon>Cyphomyrmex</taxon>
    </lineage>
</organism>
<gene>
    <name evidence="1" type="ORF">ALC62_07793</name>
</gene>
<feature type="non-terminal residue" evidence="1">
    <location>
        <position position="1"/>
    </location>
</feature>
<dbReference type="Proteomes" id="UP000078542">
    <property type="component" value="Unassembled WGS sequence"/>
</dbReference>
<accession>A0A151IHD7</accession>
<name>A0A151IHD7_9HYME</name>
<proteinExistence type="predicted"/>
<sequence length="259" mass="30112">VINNIQIMDLEDLGNIVDKVLEDVNFEDAMDIESSDESVLSDDTGCISDLENNTNRVQKIVSEAQIRTLSSRMKYCQIQCYYSTGGALAVCVECMVNIADADVGAMFLIRKHDTDFMDIFEARTCTNCRKQMYQVYPCNVCPIFNESLDWLLDEDTGCDKNLFEDVKYVFENLQRENGSARTSPVHIIRDREIYSDRVVKRIIVDTEPTYEWSLLAPREVYTRLRNMCMNSENVTDDDYCWVGFLLYDFFLFRFTYIVN</sequence>
<dbReference type="EMBL" id="KQ977609">
    <property type="protein sequence ID" value="KYN01412.1"/>
    <property type="molecule type" value="Genomic_DNA"/>
</dbReference>